<dbReference type="PANTHER" id="PTHR38787">
    <property type="entry name" value="REGULATORY P DOMAIN-CONTAINING PROTEIN"/>
    <property type="match status" value="1"/>
</dbReference>
<sequence length="402" mass="44258">MKKRPFYLLLLVFVFACDPDDGNPAPEVDLSGFIPCENGMAGVYPCSGYDLVGNISLDTFDAGSGNDSWGWTDSSTGREYAIMGVDNGTVFVDISDGLSYLGKLPSATGPSSWRDVKVYRDHAFIVSEASGHGMQVFDLTKLRTVTDTPQIFEADARYTGFGNAHNIVINEASGYAYAVGTARNDAFNGGVHFLNIQDPKNPLAENGYSERGYAHDAQVVTYNGPDTEHQGKEIFIGANENEVVIADVSDKNNPTAISTINYSNIGYTHQGWFTEDQRYFLLGDELDETERGFRTRTIIFDFSDLENPVVHEEYLGTNSAIDHNGYVKGDEFFLASYRAGVRVLDISGIANRIITEKGFFDTFPSNDNAAFDGVWNVYPYFSSGKIVVSDIDRGLFVIQKSN</sequence>
<dbReference type="NCBIfam" id="TIGR04312">
    <property type="entry name" value="choice_anch_B"/>
    <property type="match status" value="1"/>
</dbReference>
<dbReference type="InterPro" id="IPR011048">
    <property type="entry name" value="Haem_d1_sf"/>
</dbReference>
<dbReference type="AlphaFoldDB" id="A0A5B7SSV8"/>
<proteinExistence type="predicted"/>
<dbReference type="KEGG" id="asag:FGM00_17190"/>
<evidence type="ECO:0000313" key="1">
    <source>
        <dbReference type="EMBL" id="QCX01766.1"/>
    </source>
</evidence>
<dbReference type="PANTHER" id="PTHR38787:SF3">
    <property type="entry name" value="REGULATORY P DOMAIN-CONTAINING PROTEIN"/>
    <property type="match status" value="1"/>
</dbReference>
<dbReference type="GO" id="GO:0005576">
    <property type="term" value="C:extracellular region"/>
    <property type="evidence" value="ECO:0007669"/>
    <property type="project" value="TreeGrafter"/>
</dbReference>
<dbReference type="PROSITE" id="PS51257">
    <property type="entry name" value="PROKAR_LIPOPROTEIN"/>
    <property type="match status" value="1"/>
</dbReference>
<evidence type="ECO:0000313" key="2">
    <source>
        <dbReference type="Proteomes" id="UP000310017"/>
    </source>
</evidence>
<reference evidence="1 2" key="1">
    <citation type="submission" date="2019-05" db="EMBL/GenBank/DDBJ databases">
        <title>Genome sequencing of F202Z8.</title>
        <authorList>
            <person name="Kwon Y.M."/>
        </authorList>
    </citation>
    <scope>NUCLEOTIDE SEQUENCE [LARGE SCALE GENOMIC DNA]</scope>
    <source>
        <strain evidence="1 2">F202Z8</strain>
    </source>
</reference>
<organism evidence="1 2">
    <name type="scientific">Aggregatimonas sangjinii</name>
    <dbReference type="NCBI Taxonomy" id="2583587"/>
    <lineage>
        <taxon>Bacteria</taxon>
        <taxon>Pseudomonadati</taxon>
        <taxon>Bacteroidota</taxon>
        <taxon>Flavobacteriia</taxon>
        <taxon>Flavobacteriales</taxon>
        <taxon>Flavobacteriaceae</taxon>
        <taxon>Aggregatimonas</taxon>
    </lineage>
</organism>
<dbReference type="Proteomes" id="UP000310017">
    <property type="component" value="Chromosome"/>
</dbReference>
<dbReference type="SUPFAM" id="SSF51004">
    <property type="entry name" value="C-terminal (heme d1) domain of cytochrome cd1-nitrite reductase"/>
    <property type="match status" value="1"/>
</dbReference>
<dbReference type="InterPro" id="IPR027589">
    <property type="entry name" value="Choice_anch_B"/>
</dbReference>
<dbReference type="RefSeq" id="WP_138854103.1">
    <property type="nucleotide sequence ID" value="NZ_CP040710.1"/>
</dbReference>
<gene>
    <name evidence="1" type="ORF">FGM00_17190</name>
</gene>
<accession>A0A5B7SSV8</accession>
<dbReference type="EMBL" id="CP040710">
    <property type="protein sequence ID" value="QCX01766.1"/>
    <property type="molecule type" value="Genomic_DNA"/>
</dbReference>
<keyword evidence="2" id="KW-1185">Reference proteome</keyword>
<dbReference type="OrthoDB" id="9815940at2"/>
<name>A0A5B7SSV8_9FLAO</name>
<protein>
    <submittedName>
        <fullName evidence="1">Choice-of-anchor B family protein</fullName>
    </submittedName>
</protein>